<keyword evidence="1" id="KW-1133">Transmembrane helix</keyword>
<sequence length="235" mass="27428">MRRAPKKILPVCNVKNPQYWIWKDIRRPLDVQRYPNHPFTSNLILQVGDGKTLDFWDDSWVQNNQLKKIFPRIFALSVKKSGKISKFGLWEGIVWRWHIPLRRPLFDWEIDQLNDFLSMLAEVKLGSLPYDRLCWVKASTGCYTTKDMCKLLGKRDQDVFDRNTIWEGLAPFKVECFSWKLLHGRLPTNALLLGVYGAGGVIYGSYNVYFLWNPKPSLPVGLIYAQRVSQYQSGK</sequence>
<dbReference type="PANTHER" id="PTHR36617">
    <property type="entry name" value="PROTEIN, PUTATIVE-RELATED"/>
    <property type="match status" value="1"/>
</dbReference>
<feature type="transmembrane region" description="Helical" evidence="1">
    <location>
        <begin position="190"/>
        <end position="212"/>
    </location>
</feature>
<evidence type="ECO:0000313" key="3">
    <source>
        <dbReference type="EMBL" id="KAK9042647.1"/>
    </source>
</evidence>
<protein>
    <recommendedName>
        <fullName evidence="2">Reverse transcriptase zinc-binding domain-containing protein</fullName>
    </recommendedName>
</protein>
<keyword evidence="1" id="KW-0812">Transmembrane</keyword>
<keyword evidence="4" id="KW-1185">Reference proteome</keyword>
<keyword evidence="1" id="KW-0472">Membrane</keyword>
<dbReference type="Pfam" id="PF13966">
    <property type="entry name" value="zf-RVT"/>
    <property type="match status" value="1"/>
</dbReference>
<dbReference type="PANTHER" id="PTHR36617:SF5">
    <property type="entry name" value="OS05G0421675 PROTEIN"/>
    <property type="match status" value="1"/>
</dbReference>
<accession>A0ABR2TZ40</accession>
<evidence type="ECO:0000259" key="2">
    <source>
        <dbReference type="Pfam" id="PF13966"/>
    </source>
</evidence>
<evidence type="ECO:0000256" key="1">
    <source>
        <dbReference type="SAM" id="Phobius"/>
    </source>
</evidence>
<name>A0ABR2TZ40_9ROSI</name>
<comment type="caution">
    <text evidence="3">The sequence shown here is derived from an EMBL/GenBank/DDBJ whole genome shotgun (WGS) entry which is preliminary data.</text>
</comment>
<proteinExistence type="predicted"/>
<gene>
    <name evidence="3" type="ORF">V6N11_017714</name>
</gene>
<reference evidence="3 4" key="1">
    <citation type="journal article" date="2024" name="G3 (Bethesda)">
        <title>Genome assembly of Hibiscus sabdariffa L. provides insights into metabolisms of medicinal natural products.</title>
        <authorList>
            <person name="Kim T."/>
        </authorList>
    </citation>
    <scope>NUCLEOTIDE SEQUENCE [LARGE SCALE GENOMIC DNA]</scope>
    <source>
        <strain evidence="3">TK-2024</strain>
        <tissue evidence="3">Old leaves</tissue>
    </source>
</reference>
<organism evidence="3 4">
    <name type="scientific">Hibiscus sabdariffa</name>
    <name type="common">roselle</name>
    <dbReference type="NCBI Taxonomy" id="183260"/>
    <lineage>
        <taxon>Eukaryota</taxon>
        <taxon>Viridiplantae</taxon>
        <taxon>Streptophyta</taxon>
        <taxon>Embryophyta</taxon>
        <taxon>Tracheophyta</taxon>
        <taxon>Spermatophyta</taxon>
        <taxon>Magnoliopsida</taxon>
        <taxon>eudicotyledons</taxon>
        <taxon>Gunneridae</taxon>
        <taxon>Pentapetalae</taxon>
        <taxon>rosids</taxon>
        <taxon>malvids</taxon>
        <taxon>Malvales</taxon>
        <taxon>Malvaceae</taxon>
        <taxon>Malvoideae</taxon>
        <taxon>Hibiscus</taxon>
    </lineage>
</organism>
<dbReference type="EMBL" id="JBBPBN010000004">
    <property type="protein sequence ID" value="KAK9042647.1"/>
    <property type="molecule type" value="Genomic_DNA"/>
</dbReference>
<dbReference type="Proteomes" id="UP001396334">
    <property type="component" value="Unassembled WGS sequence"/>
</dbReference>
<feature type="domain" description="Reverse transcriptase zinc-binding" evidence="2">
    <location>
        <begin position="143"/>
        <end position="192"/>
    </location>
</feature>
<evidence type="ECO:0000313" key="4">
    <source>
        <dbReference type="Proteomes" id="UP001396334"/>
    </source>
</evidence>
<dbReference type="InterPro" id="IPR026960">
    <property type="entry name" value="RVT-Znf"/>
</dbReference>